<keyword evidence="1" id="KW-0732">Signal</keyword>
<evidence type="ECO:0000313" key="3">
    <source>
        <dbReference type="Proteomes" id="UP000198914"/>
    </source>
</evidence>
<accession>A0A1H3UGI6</accession>
<feature type="signal peptide" evidence="1">
    <location>
        <begin position="1"/>
        <end position="22"/>
    </location>
</feature>
<sequence>MTRLRTSSFAAAIALIGSATFAGTELETALNNGGERLTADQISELLIGNTVTAISGDKTFRFFYDPSNVVTGELTNGGWEGTGSFAITDADNICVSMAADKGRFRCLTVVRDGEILRKFDKNGKMTFELVDFEPSTGL</sequence>
<gene>
    <name evidence="2" type="ORF">SAMN05444004_1317</name>
</gene>
<dbReference type="EMBL" id="FNPX01000031">
    <property type="protein sequence ID" value="SDZ60759.1"/>
    <property type="molecule type" value="Genomic_DNA"/>
</dbReference>
<organism evidence="2 3">
    <name type="scientific">Jannaschia faecimaris</name>
    <dbReference type="NCBI Taxonomy" id="1244108"/>
    <lineage>
        <taxon>Bacteria</taxon>
        <taxon>Pseudomonadati</taxon>
        <taxon>Pseudomonadota</taxon>
        <taxon>Alphaproteobacteria</taxon>
        <taxon>Rhodobacterales</taxon>
        <taxon>Roseobacteraceae</taxon>
        <taxon>Jannaschia</taxon>
    </lineage>
</organism>
<protein>
    <submittedName>
        <fullName evidence="2">Uncharacterized protein</fullName>
    </submittedName>
</protein>
<dbReference type="RefSeq" id="WP_092647918.1">
    <property type="nucleotide sequence ID" value="NZ_FNPX01000031.1"/>
</dbReference>
<reference evidence="3" key="1">
    <citation type="submission" date="2016-10" db="EMBL/GenBank/DDBJ databases">
        <authorList>
            <person name="Varghese N."/>
            <person name="Submissions S."/>
        </authorList>
    </citation>
    <scope>NUCLEOTIDE SEQUENCE [LARGE SCALE GENOMIC DNA]</scope>
    <source>
        <strain evidence="3">DSM 100420</strain>
    </source>
</reference>
<dbReference type="AlphaFoldDB" id="A0A1H3UGI6"/>
<evidence type="ECO:0000313" key="2">
    <source>
        <dbReference type="EMBL" id="SDZ60759.1"/>
    </source>
</evidence>
<feature type="chain" id="PRO_5011627623" evidence="1">
    <location>
        <begin position="23"/>
        <end position="138"/>
    </location>
</feature>
<proteinExistence type="predicted"/>
<dbReference type="Proteomes" id="UP000198914">
    <property type="component" value="Unassembled WGS sequence"/>
</dbReference>
<name>A0A1H3UGI6_9RHOB</name>
<evidence type="ECO:0000256" key="1">
    <source>
        <dbReference type="SAM" id="SignalP"/>
    </source>
</evidence>
<dbReference type="OrthoDB" id="7743878at2"/>
<keyword evidence="3" id="KW-1185">Reference proteome</keyword>